<dbReference type="RefSeq" id="WP_206006551.1">
    <property type="nucleotide sequence ID" value="NZ_CP070619.1"/>
</dbReference>
<gene>
    <name evidence="3" type="ORF">JWS13_16145</name>
</gene>
<reference evidence="3 4" key="2">
    <citation type="journal article" date="2022" name="Arch. Microbiol.">
        <title>Rhodococcus pseudokoreensis sp. nov. isolated from the rhizosphere of young M26 apple rootstocks.</title>
        <authorList>
            <person name="Kampfer P."/>
            <person name="Glaeser S.P."/>
            <person name="Blom J."/>
            <person name="Wolf J."/>
            <person name="Benning S."/>
            <person name="Schloter M."/>
            <person name="Neumann-Schaal M."/>
        </authorList>
    </citation>
    <scope>NUCLEOTIDE SEQUENCE [LARGE SCALE GENOMIC DNA]</scope>
    <source>
        <strain evidence="3 4">R79</strain>
    </source>
</reference>
<evidence type="ECO:0000256" key="1">
    <source>
        <dbReference type="SAM" id="MobiDB-lite"/>
    </source>
</evidence>
<feature type="compositionally biased region" description="Basic and acidic residues" evidence="1">
    <location>
        <begin position="349"/>
        <end position="387"/>
    </location>
</feature>
<name>A0A974ZTN0_9NOCA</name>
<keyword evidence="4" id="KW-1185">Reference proteome</keyword>
<dbReference type="Proteomes" id="UP000662986">
    <property type="component" value="Chromosome"/>
</dbReference>
<organism evidence="3 4">
    <name type="scientific">Rhodococcus pseudokoreensis</name>
    <dbReference type="NCBI Taxonomy" id="2811421"/>
    <lineage>
        <taxon>Bacteria</taxon>
        <taxon>Bacillati</taxon>
        <taxon>Actinomycetota</taxon>
        <taxon>Actinomycetes</taxon>
        <taxon>Mycobacteriales</taxon>
        <taxon>Nocardiaceae</taxon>
        <taxon>Rhodococcus</taxon>
    </lineage>
</organism>
<reference evidence="3 4" key="1">
    <citation type="journal article" date="2021" name="Microbiol. Resour. Announc.">
        <title>Complete Genome Sequences of Two Rhodococcus sp. Strains with Large and Linear Chromosomes, Isolated from Apple Rhizosphere.</title>
        <authorList>
            <person name="Benning S."/>
            <person name="Brugnone N."/>
            <person name="Siani R."/>
            <person name="Kublik S."/>
            <person name="Schloter M."/>
            <person name="Rad V."/>
        </authorList>
    </citation>
    <scope>NUCLEOTIDE SEQUENCE [LARGE SCALE GENOMIC DNA]</scope>
    <source>
        <strain evidence="3 4">R79</strain>
    </source>
</reference>
<dbReference type="EMBL" id="CP070619">
    <property type="protein sequence ID" value="QSE90040.1"/>
    <property type="molecule type" value="Genomic_DNA"/>
</dbReference>
<feature type="transmembrane region" description="Helical" evidence="2">
    <location>
        <begin position="306"/>
        <end position="326"/>
    </location>
</feature>
<dbReference type="Pfam" id="PF11271">
    <property type="entry name" value="PorA"/>
    <property type="match status" value="1"/>
</dbReference>
<evidence type="ECO:0000256" key="2">
    <source>
        <dbReference type="SAM" id="Phobius"/>
    </source>
</evidence>
<accession>A0A974ZTN0</accession>
<sequence>MAERSGPSRILACILVGLGAFLLAVAILIPTYTVGKLAKTPLDLEVTTIAEGSGSVLNSQSLLAGKAEVNTNVPLVSQRYVTTEDPANADVVTLQAGQTLRRTDKQGDTGLLSAIVDRNTVDRKTSMPTNDPVGTIQTQPNQPAEEVPRDGLQYKFPFDSKKQSYPYFDLNARATQDIDFVEETEINGLKVYHYSQTIAPVDLSKVVNSPTNKLTLPAEAWGVPGGTLPVTMTRWYTNVRDLWVEPETGVVVKGQEQLHQYYARNKDKPEIDVLKVELPFNEQTIEYQVQQAKDGMDKLSTFGRTAPIIAGILGLIALIAGLFLGLRGGKGNQPAPADGGDYPQSGGGRHVDLGKSDASEAPTEQHDWTTDKTEEIPVADPRRYDER</sequence>
<keyword evidence="2" id="KW-0472">Membrane</keyword>
<dbReference type="InterPro" id="IPR021424">
    <property type="entry name" value="PorA"/>
</dbReference>
<feature type="region of interest" description="Disordered" evidence="1">
    <location>
        <begin position="123"/>
        <end position="149"/>
    </location>
</feature>
<evidence type="ECO:0000313" key="4">
    <source>
        <dbReference type="Proteomes" id="UP000662986"/>
    </source>
</evidence>
<proteinExistence type="predicted"/>
<protein>
    <submittedName>
        <fullName evidence="3">DUF3068 domain-containing protein</fullName>
    </submittedName>
</protein>
<feature type="region of interest" description="Disordered" evidence="1">
    <location>
        <begin position="332"/>
        <end position="387"/>
    </location>
</feature>
<evidence type="ECO:0000313" key="3">
    <source>
        <dbReference type="EMBL" id="QSE90040.1"/>
    </source>
</evidence>
<keyword evidence="2" id="KW-1133">Transmembrane helix</keyword>
<keyword evidence="2" id="KW-0812">Transmembrane</keyword>